<proteinExistence type="predicted"/>
<keyword evidence="2" id="KW-0677">Repeat</keyword>
<gene>
    <name evidence="6" type="ORF">GCM10023156_25740</name>
</gene>
<comment type="caution">
    <text evidence="6">The sequence shown here is derived from an EMBL/GenBank/DDBJ whole genome shotgun (WGS) entry which is preliminary data.</text>
</comment>
<evidence type="ECO:0000313" key="6">
    <source>
        <dbReference type="EMBL" id="GAA4454002.1"/>
    </source>
</evidence>
<dbReference type="Proteomes" id="UP001500840">
    <property type="component" value="Unassembled WGS sequence"/>
</dbReference>
<dbReference type="InterPro" id="IPR002048">
    <property type="entry name" value="EF_hand_dom"/>
</dbReference>
<keyword evidence="1" id="KW-0479">Metal-binding</keyword>
<dbReference type="SUPFAM" id="SSF47473">
    <property type="entry name" value="EF-hand"/>
    <property type="match status" value="2"/>
</dbReference>
<feature type="domain" description="EF-hand" evidence="5">
    <location>
        <begin position="365"/>
        <end position="389"/>
    </location>
</feature>
<keyword evidence="7" id="KW-1185">Reference proteome</keyword>
<dbReference type="SMART" id="SM00054">
    <property type="entry name" value="EFh"/>
    <property type="match status" value="5"/>
</dbReference>
<evidence type="ECO:0000256" key="1">
    <source>
        <dbReference type="ARBA" id="ARBA00022723"/>
    </source>
</evidence>
<dbReference type="InterPro" id="IPR011992">
    <property type="entry name" value="EF-hand-dom_pair"/>
</dbReference>
<feature type="signal peptide" evidence="4">
    <location>
        <begin position="1"/>
        <end position="33"/>
    </location>
</feature>
<dbReference type="CDD" id="cd00051">
    <property type="entry name" value="EFh"/>
    <property type="match status" value="1"/>
</dbReference>
<feature type="region of interest" description="Disordered" evidence="3">
    <location>
        <begin position="349"/>
        <end position="371"/>
    </location>
</feature>
<dbReference type="Gene3D" id="1.10.238.10">
    <property type="entry name" value="EF-hand"/>
    <property type="match status" value="4"/>
</dbReference>
<dbReference type="Pfam" id="PF13202">
    <property type="entry name" value="EF-hand_5"/>
    <property type="match status" value="1"/>
</dbReference>
<evidence type="ECO:0000313" key="7">
    <source>
        <dbReference type="Proteomes" id="UP001500840"/>
    </source>
</evidence>
<evidence type="ECO:0000256" key="2">
    <source>
        <dbReference type="ARBA" id="ARBA00022737"/>
    </source>
</evidence>
<keyword evidence="4" id="KW-0732">Signal</keyword>
<feature type="chain" id="PRO_5045872332" description="EF-hand domain-containing protein" evidence="4">
    <location>
        <begin position="34"/>
        <end position="389"/>
    </location>
</feature>
<protein>
    <recommendedName>
        <fullName evidence="5">EF-hand domain-containing protein</fullName>
    </recommendedName>
</protein>
<dbReference type="RefSeq" id="WP_345322562.1">
    <property type="nucleotide sequence ID" value="NZ_BAABGA010000032.1"/>
</dbReference>
<dbReference type="PANTHER" id="PTHR10827">
    <property type="entry name" value="RETICULOCALBIN"/>
    <property type="match status" value="1"/>
</dbReference>
<dbReference type="PROSITE" id="PS50222">
    <property type="entry name" value="EF_HAND_2"/>
    <property type="match status" value="2"/>
</dbReference>
<evidence type="ECO:0000256" key="3">
    <source>
        <dbReference type="SAM" id="MobiDB-lite"/>
    </source>
</evidence>
<dbReference type="PANTHER" id="PTHR10827:SF98">
    <property type="entry name" value="45 KDA CALCIUM-BINDING PROTEIN"/>
    <property type="match status" value="1"/>
</dbReference>
<dbReference type="EMBL" id="BAABGA010000032">
    <property type="protein sequence ID" value="GAA4454002.1"/>
    <property type="molecule type" value="Genomic_DNA"/>
</dbReference>
<organism evidence="6 7">
    <name type="scientific">Novipirellula rosea</name>
    <dbReference type="NCBI Taxonomy" id="1031540"/>
    <lineage>
        <taxon>Bacteria</taxon>
        <taxon>Pseudomonadati</taxon>
        <taxon>Planctomycetota</taxon>
        <taxon>Planctomycetia</taxon>
        <taxon>Pirellulales</taxon>
        <taxon>Pirellulaceae</taxon>
        <taxon>Novipirellula</taxon>
    </lineage>
</organism>
<evidence type="ECO:0000259" key="5">
    <source>
        <dbReference type="PROSITE" id="PS50222"/>
    </source>
</evidence>
<evidence type="ECO:0000256" key="4">
    <source>
        <dbReference type="SAM" id="SignalP"/>
    </source>
</evidence>
<sequence length="389" mass="42800">MKHSIGWPPGLWVLGIAMHCVFALHCVPAAAQAPEPKSPPDPSDLLSLVLIQSDLSDATQTMTICDADEDGFIDAAERKRLAWRDEHATFDLNHDGKLTHLEVAIYLANQRDSLGITQFDRNNSQVFIKRHDTNRNGQLDADEIADGWPPDPSQFDKDADGIITAIEIAEQFAYKRVLRRELGIEAVDNMSAIKVMKKFDKDGDQNLDAKESAAAGLPLDIRGHDDNGDGKLNNIELAILFSKHRRELGLSKSDGVKAKRIIAMADFNQDGKISQDEMRGDAFSADGDASSQYTRFDANSDGTVTLGEVQTYIASERKQLGFSDEHIANARRLLLRHDTDRSTFIEPAELSSGASVPGKLPASTMKAADENKDGRLSLQELAKHLAKQQ</sequence>
<reference evidence="7" key="1">
    <citation type="journal article" date="2019" name="Int. J. Syst. Evol. Microbiol.">
        <title>The Global Catalogue of Microorganisms (GCM) 10K type strain sequencing project: providing services to taxonomists for standard genome sequencing and annotation.</title>
        <authorList>
            <consortium name="The Broad Institute Genomics Platform"/>
            <consortium name="The Broad Institute Genome Sequencing Center for Infectious Disease"/>
            <person name="Wu L."/>
            <person name="Ma J."/>
        </authorList>
    </citation>
    <scope>NUCLEOTIDE SEQUENCE [LARGE SCALE GENOMIC DNA]</scope>
    <source>
        <strain evidence="7">JCM 17759</strain>
    </source>
</reference>
<dbReference type="PROSITE" id="PS00018">
    <property type="entry name" value="EF_HAND_1"/>
    <property type="match status" value="7"/>
</dbReference>
<name>A0ABP8MT15_9BACT</name>
<dbReference type="InterPro" id="IPR018247">
    <property type="entry name" value="EF_Hand_1_Ca_BS"/>
</dbReference>
<accession>A0ABP8MT15</accession>
<feature type="domain" description="EF-hand" evidence="5">
    <location>
        <begin position="253"/>
        <end position="288"/>
    </location>
</feature>